<evidence type="ECO:0000256" key="1">
    <source>
        <dbReference type="ARBA" id="ARBA00010062"/>
    </source>
</evidence>
<dbReference type="GO" id="GO:0006865">
    <property type="term" value="P:amino acid transport"/>
    <property type="evidence" value="ECO:0007669"/>
    <property type="project" value="UniProtKB-KW"/>
</dbReference>
<accession>A0A6N7PRA3</accession>
<sequence>MLGRRRWVMAIVALGASALGLTACTPKDAPQKDAAGKDPSAPAALEPWKVGAYLSLSGAETQFGIETKEGIELAVFEVNKKGGAKGRPVKVLYEDNKSNPQETNNKVLQLVTRDKVVALLGEVASSRSTIGGIVANKHKVPMITSSATAPEVTQIGPFVFRVCFTDDIQGQMGAEFVVKTMGKKRIGMLFASDDVYSSGLASQFREAAKKLGGEIVVEKSFIKTETNFTTYINEIRDAKPDLVYAPIYYNAMVPIARQAKAAGLPGSTFVGGDGWDAETLLVDAGEEMEGAYFTNHYAPDVPWPHAQAFLKAYKERFKRDPSSLASLGYDSAMLLFDAMGRAKGDTPEAIRDAIAETRDFQGATGTITIDPSRNADKSIVIVQIKNKKFTYFATVNDKAAAKP</sequence>
<evidence type="ECO:0000256" key="5">
    <source>
        <dbReference type="SAM" id="SignalP"/>
    </source>
</evidence>
<proteinExistence type="inferred from homology"/>
<comment type="caution">
    <text evidence="7">The sequence shown here is derived from an EMBL/GenBank/DDBJ whole genome shotgun (WGS) entry which is preliminary data.</text>
</comment>
<evidence type="ECO:0000313" key="7">
    <source>
        <dbReference type="EMBL" id="MRG94712.1"/>
    </source>
</evidence>
<dbReference type="CDD" id="cd06347">
    <property type="entry name" value="PBP1_ABC_LivK_ligand_binding-like"/>
    <property type="match status" value="1"/>
</dbReference>
<feature type="chain" id="PRO_5026672771" evidence="5">
    <location>
        <begin position="24"/>
        <end position="403"/>
    </location>
</feature>
<evidence type="ECO:0000256" key="3">
    <source>
        <dbReference type="ARBA" id="ARBA00022729"/>
    </source>
</evidence>
<reference evidence="7 8" key="1">
    <citation type="submission" date="2019-10" db="EMBL/GenBank/DDBJ databases">
        <title>A soil myxobacterium in the family Polyangiaceae.</title>
        <authorList>
            <person name="Li Y."/>
            <person name="Wang J."/>
        </authorList>
    </citation>
    <scope>NUCLEOTIDE SEQUENCE [LARGE SCALE GENOMIC DNA]</scope>
    <source>
        <strain evidence="7 8">DSM 14734</strain>
    </source>
</reference>
<dbReference type="PROSITE" id="PS51257">
    <property type="entry name" value="PROKAR_LIPOPROTEIN"/>
    <property type="match status" value="1"/>
</dbReference>
<dbReference type="PANTHER" id="PTHR30483:SF6">
    <property type="entry name" value="PERIPLASMIC BINDING PROTEIN OF ABC TRANSPORTER FOR NATURAL AMINO ACIDS"/>
    <property type="match status" value="1"/>
</dbReference>
<organism evidence="7 8">
    <name type="scientific">Polyangium spumosum</name>
    <dbReference type="NCBI Taxonomy" id="889282"/>
    <lineage>
        <taxon>Bacteria</taxon>
        <taxon>Pseudomonadati</taxon>
        <taxon>Myxococcota</taxon>
        <taxon>Polyangia</taxon>
        <taxon>Polyangiales</taxon>
        <taxon>Polyangiaceae</taxon>
        <taxon>Polyangium</taxon>
    </lineage>
</organism>
<dbReference type="Gene3D" id="3.40.50.2300">
    <property type="match status" value="2"/>
</dbReference>
<evidence type="ECO:0000259" key="6">
    <source>
        <dbReference type="Pfam" id="PF13458"/>
    </source>
</evidence>
<protein>
    <submittedName>
        <fullName evidence="7">ABC transporter substrate-binding protein</fullName>
    </submittedName>
</protein>
<dbReference type="OrthoDB" id="9772589at2"/>
<dbReference type="AlphaFoldDB" id="A0A6N7PRA3"/>
<dbReference type="EMBL" id="WJIE01000006">
    <property type="protein sequence ID" value="MRG94712.1"/>
    <property type="molecule type" value="Genomic_DNA"/>
</dbReference>
<feature type="signal peptide" evidence="5">
    <location>
        <begin position="1"/>
        <end position="23"/>
    </location>
</feature>
<keyword evidence="3 5" id="KW-0732">Signal</keyword>
<comment type="similarity">
    <text evidence="1">Belongs to the leucine-binding protein family.</text>
</comment>
<feature type="domain" description="Leucine-binding protein" evidence="6">
    <location>
        <begin position="47"/>
        <end position="386"/>
    </location>
</feature>
<name>A0A6N7PRA3_9BACT</name>
<gene>
    <name evidence="7" type="ORF">GF068_22730</name>
</gene>
<dbReference type="SUPFAM" id="SSF53822">
    <property type="entry name" value="Periplasmic binding protein-like I"/>
    <property type="match status" value="1"/>
</dbReference>
<dbReference type="PRINTS" id="PR00337">
    <property type="entry name" value="LEUILEVALBP"/>
</dbReference>
<dbReference type="InterPro" id="IPR000709">
    <property type="entry name" value="Leu_Ile_Val-bd"/>
</dbReference>
<dbReference type="InterPro" id="IPR051010">
    <property type="entry name" value="BCAA_transport"/>
</dbReference>
<dbReference type="Proteomes" id="UP000440224">
    <property type="component" value="Unassembled WGS sequence"/>
</dbReference>
<keyword evidence="8" id="KW-1185">Reference proteome</keyword>
<keyword evidence="4" id="KW-0029">Amino-acid transport</keyword>
<keyword evidence="2" id="KW-0813">Transport</keyword>
<dbReference type="InterPro" id="IPR028082">
    <property type="entry name" value="Peripla_BP_I"/>
</dbReference>
<dbReference type="InterPro" id="IPR028081">
    <property type="entry name" value="Leu-bd"/>
</dbReference>
<evidence type="ECO:0000256" key="4">
    <source>
        <dbReference type="ARBA" id="ARBA00022970"/>
    </source>
</evidence>
<evidence type="ECO:0000313" key="8">
    <source>
        <dbReference type="Proteomes" id="UP000440224"/>
    </source>
</evidence>
<dbReference type="PANTHER" id="PTHR30483">
    <property type="entry name" value="LEUCINE-SPECIFIC-BINDING PROTEIN"/>
    <property type="match status" value="1"/>
</dbReference>
<evidence type="ECO:0000256" key="2">
    <source>
        <dbReference type="ARBA" id="ARBA00022448"/>
    </source>
</evidence>
<dbReference type="Pfam" id="PF13458">
    <property type="entry name" value="Peripla_BP_6"/>
    <property type="match status" value="1"/>
</dbReference>